<evidence type="ECO:0000256" key="5">
    <source>
        <dbReference type="SAM" id="Phobius"/>
    </source>
</evidence>
<feature type="transmembrane region" description="Helical" evidence="5">
    <location>
        <begin position="115"/>
        <end position="139"/>
    </location>
</feature>
<dbReference type="EMBL" id="FQWL01000001">
    <property type="protein sequence ID" value="SHG21775.1"/>
    <property type="molecule type" value="Genomic_DNA"/>
</dbReference>
<dbReference type="OrthoDB" id="9808930at2"/>
<protein>
    <recommendedName>
        <fullName evidence="8">DUF4870 domain-containing protein</fullName>
    </recommendedName>
</protein>
<evidence type="ECO:0000313" key="7">
    <source>
        <dbReference type="Proteomes" id="UP000184532"/>
    </source>
</evidence>
<dbReference type="Pfam" id="PF09685">
    <property type="entry name" value="MamF_MmsF"/>
    <property type="match status" value="1"/>
</dbReference>
<keyword evidence="7" id="KW-1185">Reference proteome</keyword>
<dbReference type="InterPro" id="IPR019109">
    <property type="entry name" value="MamF_MmsF"/>
</dbReference>
<dbReference type="AlphaFoldDB" id="A0A1M5I0L4"/>
<keyword evidence="3 5" id="KW-1133">Transmembrane helix</keyword>
<accession>A0A1M5I0L4</accession>
<sequence length="160" mass="18456">MATTLTKHERNLSAIIHASTFSKYFIPFGNFILPLILWTANKKDYKFVAYNGKQALNFQISMLLYSIIVGLISIPFFIGFLPDLFDWDFFGFHRLSELNNLNIHLNSDDFRLGRIFWPVGITGFLQGVLVVVNIVYTILATIRTNEGETFSYPFTIKFIK</sequence>
<keyword evidence="4 5" id="KW-0472">Membrane</keyword>
<evidence type="ECO:0000256" key="2">
    <source>
        <dbReference type="ARBA" id="ARBA00022692"/>
    </source>
</evidence>
<evidence type="ECO:0000256" key="4">
    <source>
        <dbReference type="ARBA" id="ARBA00023136"/>
    </source>
</evidence>
<feature type="transmembrane region" description="Helical" evidence="5">
    <location>
        <begin position="24"/>
        <end position="41"/>
    </location>
</feature>
<evidence type="ECO:0000313" key="6">
    <source>
        <dbReference type="EMBL" id="SHG21775.1"/>
    </source>
</evidence>
<evidence type="ECO:0000256" key="1">
    <source>
        <dbReference type="ARBA" id="ARBA00004141"/>
    </source>
</evidence>
<proteinExistence type="predicted"/>
<keyword evidence="2 5" id="KW-0812">Transmembrane</keyword>
<name>A0A1M5I0L4_9FLAO</name>
<comment type="subcellular location">
    <subcellularLocation>
        <location evidence="1">Membrane</location>
        <topology evidence="1">Multi-pass membrane protein</topology>
    </subcellularLocation>
</comment>
<reference evidence="7" key="1">
    <citation type="submission" date="2016-11" db="EMBL/GenBank/DDBJ databases">
        <authorList>
            <person name="Varghese N."/>
            <person name="Submissions S."/>
        </authorList>
    </citation>
    <scope>NUCLEOTIDE SEQUENCE [LARGE SCALE GENOMIC DNA]</scope>
    <source>
        <strain evidence="7">DSM 22638</strain>
    </source>
</reference>
<dbReference type="RefSeq" id="WP_073176177.1">
    <property type="nucleotide sequence ID" value="NZ_FQWL01000001.1"/>
</dbReference>
<gene>
    <name evidence="6" type="ORF">SAMN04488116_0346</name>
</gene>
<dbReference type="STRING" id="570519.SAMN04488116_0346"/>
<dbReference type="Proteomes" id="UP000184532">
    <property type="component" value="Unassembled WGS sequence"/>
</dbReference>
<evidence type="ECO:0000256" key="3">
    <source>
        <dbReference type="ARBA" id="ARBA00022989"/>
    </source>
</evidence>
<organism evidence="6 7">
    <name type="scientific">Flagellimonas flava</name>
    <dbReference type="NCBI Taxonomy" id="570519"/>
    <lineage>
        <taxon>Bacteria</taxon>
        <taxon>Pseudomonadati</taxon>
        <taxon>Bacteroidota</taxon>
        <taxon>Flavobacteriia</taxon>
        <taxon>Flavobacteriales</taxon>
        <taxon>Flavobacteriaceae</taxon>
        <taxon>Flagellimonas</taxon>
    </lineage>
</organism>
<evidence type="ECO:0008006" key="8">
    <source>
        <dbReference type="Google" id="ProtNLM"/>
    </source>
</evidence>
<feature type="transmembrane region" description="Helical" evidence="5">
    <location>
        <begin position="62"/>
        <end position="81"/>
    </location>
</feature>